<dbReference type="PANTHER" id="PTHR42760:SF133">
    <property type="entry name" value="3-OXOACYL-[ACYL-CARRIER-PROTEIN] REDUCTASE"/>
    <property type="match status" value="1"/>
</dbReference>
<proteinExistence type="inferred from homology"/>
<dbReference type="SMART" id="SM00822">
    <property type="entry name" value="PKS_KR"/>
    <property type="match status" value="1"/>
</dbReference>
<name>A0ABP8RVL4_9PSEU</name>
<keyword evidence="5" id="KW-1185">Reference proteome</keyword>
<dbReference type="InterPro" id="IPR036291">
    <property type="entry name" value="NAD(P)-bd_dom_sf"/>
</dbReference>
<dbReference type="InterPro" id="IPR057326">
    <property type="entry name" value="KR_dom"/>
</dbReference>
<dbReference type="EMBL" id="BAABGT010000055">
    <property type="protein sequence ID" value="GAA4550249.1"/>
    <property type="molecule type" value="Genomic_DNA"/>
</dbReference>
<dbReference type="InterPro" id="IPR020904">
    <property type="entry name" value="Sc_DH/Rdtase_CS"/>
</dbReference>
<dbReference type="RefSeq" id="WP_345420586.1">
    <property type="nucleotide sequence ID" value="NZ_BAABGT010000055.1"/>
</dbReference>
<dbReference type="PROSITE" id="PS00061">
    <property type="entry name" value="ADH_SHORT"/>
    <property type="match status" value="1"/>
</dbReference>
<dbReference type="PRINTS" id="PR00080">
    <property type="entry name" value="SDRFAMILY"/>
</dbReference>
<evidence type="ECO:0000313" key="4">
    <source>
        <dbReference type="EMBL" id="GAA4550249.1"/>
    </source>
</evidence>
<gene>
    <name evidence="4" type="primary">srlD</name>
    <name evidence="4" type="ORF">GCM10023175_40000</name>
</gene>
<keyword evidence="2" id="KW-0560">Oxidoreductase</keyword>
<dbReference type="Pfam" id="PF13561">
    <property type="entry name" value="adh_short_C2"/>
    <property type="match status" value="1"/>
</dbReference>
<dbReference type="CDD" id="cd05233">
    <property type="entry name" value="SDR_c"/>
    <property type="match status" value="1"/>
</dbReference>
<protein>
    <submittedName>
        <fullName evidence="4">Sorbitol-6-phosphate dehydrogenase</fullName>
    </submittedName>
</protein>
<dbReference type="Gene3D" id="3.40.50.720">
    <property type="entry name" value="NAD(P)-binding Rossmann-like Domain"/>
    <property type="match status" value="1"/>
</dbReference>
<feature type="domain" description="Ketoreductase" evidence="3">
    <location>
        <begin position="8"/>
        <end position="171"/>
    </location>
</feature>
<organism evidence="4 5">
    <name type="scientific">Pseudonocardia xishanensis</name>
    <dbReference type="NCBI Taxonomy" id="630995"/>
    <lineage>
        <taxon>Bacteria</taxon>
        <taxon>Bacillati</taxon>
        <taxon>Actinomycetota</taxon>
        <taxon>Actinomycetes</taxon>
        <taxon>Pseudonocardiales</taxon>
        <taxon>Pseudonocardiaceae</taxon>
        <taxon>Pseudonocardia</taxon>
    </lineage>
</organism>
<dbReference type="InterPro" id="IPR002347">
    <property type="entry name" value="SDR_fam"/>
</dbReference>
<sequence>MSTIAVGRTAVITGGASGIGLRIAQRLQKAGVGVAVLDLPGAALDAAGDEFSAACAVDVREPEQVQEAIDTAAHRLGGLDTLVLSAGVIDVRPLTEVSPVDWRRVIDVNLTGAFLSIQAAAPRLVASGRGRIVGIASDAGRKGAPYLQAYCASKFGLIGLVESVASELAPHVTANAVCPVSTPDTGMGRQLLAMKTEWTSRSAEEVLADVATQFPMQRPGTPDDVAGVVEFLISDEASFLTGTAIDIDGGSSLHKIPGVASR</sequence>
<evidence type="ECO:0000313" key="5">
    <source>
        <dbReference type="Proteomes" id="UP001501598"/>
    </source>
</evidence>
<evidence type="ECO:0000256" key="1">
    <source>
        <dbReference type="ARBA" id="ARBA00006484"/>
    </source>
</evidence>
<comment type="similarity">
    <text evidence="1">Belongs to the short-chain dehydrogenases/reductases (SDR) family.</text>
</comment>
<dbReference type="PRINTS" id="PR00081">
    <property type="entry name" value="GDHRDH"/>
</dbReference>
<dbReference type="Proteomes" id="UP001501598">
    <property type="component" value="Unassembled WGS sequence"/>
</dbReference>
<evidence type="ECO:0000259" key="3">
    <source>
        <dbReference type="SMART" id="SM00822"/>
    </source>
</evidence>
<dbReference type="SUPFAM" id="SSF51735">
    <property type="entry name" value="NAD(P)-binding Rossmann-fold domains"/>
    <property type="match status" value="1"/>
</dbReference>
<accession>A0ABP8RVL4</accession>
<comment type="caution">
    <text evidence="4">The sequence shown here is derived from an EMBL/GenBank/DDBJ whole genome shotgun (WGS) entry which is preliminary data.</text>
</comment>
<dbReference type="PANTHER" id="PTHR42760">
    <property type="entry name" value="SHORT-CHAIN DEHYDROGENASES/REDUCTASES FAMILY MEMBER"/>
    <property type="match status" value="1"/>
</dbReference>
<evidence type="ECO:0000256" key="2">
    <source>
        <dbReference type="ARBA" id="ARBA00023002"/>
    </source>
</evidence>
<reference evidence="5" key="1">
    <citation type="journal article" date="2019" name="Int. J. Syst. Evol. Microbiol.">
        <title>The Global Catalogue of Microorganisms (GCM) 10K type strain sequencing project: providing services to taxonomists for standard genome sequencing and annotation.</title>
        <authorList>
            <consortium name="The Broad Institute Genomics Platform"/>
            <consortium name="The Broad Institute Genome Sequencing Center for Infectious Disease"/>
            <person name="Wu L."/>
            <person name="Ma J."/>
        </authorList>
    </citation>
    <scope>NUCLEOTIDE SEQUENCE [LARGE SCALE GENOMIC DNA]</scope>
    <source>
        <strain evidence="5">JCM 17906</strain>
    </source>
</reference>